<protein>
    <recommendedName>
        <fullName evidence="3">Glutaminyl-peptide cyclotransferase</fullName>
    </recommendedName>
</protein>
<dbReference type="Proteomes" id="UP001156870">
    <property type="component" value="Unassembled WGS sequence"/>
</dbReference>
<dbReference type="Pfam" id="PF05096">
    <property type="entry name" value="Glu_cyclase_2"/>
    <property type="match status" value="1"/>
</dbReference>
<dbReference type="InterPro" id="IPR011044">
    <property type="entry name" value="Quino_amine_DH_bsu"/>
</dbReference>
<dbReference type="GO" id="GO:0016603">
    <property type="term" value="F:glutaminyl-peptide cyclotransferase activity"/>
    <property type="evidence" value="ECO:0007669"/>
    <property type="project" value="InterPro"/>
</dbReference>
<evidence type="ECO:0008006" key="3">
    <source>
        <dbReference type="Google" id="ProtNLM"/>
    </source>
</evidence>
<comment type="caution">
    <text evidence="1">The sequence shown here is derived from an EMBL/GenBank/DDBJ whole genome shotgun (WGS) entry which is preliminary data.</text>
</comment>
<reference evidence="1 2" key="1">
    <citation type="journal article" date="2014" name="Int. J. Syst. Evol. Microbiol.">
        <title>Complete genome sequence of Corynebacterium casei LMG S-19264T (=DSM 44701T), isolated from a smear-ripened cheese.</title>
        <authorList>
            <consortium name="US DOE Joint Genome Institute (JGI-PGF)"/>
            <person name="Walter F."/>
            <person name="Albersmeier A."/>
            <person name="Kalinowski J."/>
            <person name="Ruckert C."/>
        </authorList>
    </citation>
    <scope>NUCLEOTIDE SEQUENCE [LARGE SCALE GENOMIC DNA]</scope>
    <source>
        <strain evidence="1 2">NBRC 110095</strain>
    </source>
</reference>
<dbReference type="AlphaFoldDB" id="A0AA37T5I2"/>
<keyword evidence="2" id="KW-1185">Reference proteome</keyword>
<gene>
    <name evidence="1" type="ORF">GCM10007877_33720</name>
</gene>
<dbReference type="PANTHER" id="PTHR31270">
    <property type="entry name" value="GLUTAMINYL-PEPTIDE CYCLOTRANSFERASE"/>
    <property type="match status" value="1"/>
</dbReference>
<dbReference type="RefSeq" id="WP_232592574.1">
    <property type="nucleotide sequence ID" value="NZ_BSPD01000085.1"/>
</dbReference>
<name>A0AA37T5I2_9GAMM</name>
<dbReference type="PANTHER" id="PTHR31270:SF1">
    <property type="entry name" value="GLUTAMINYL-PEPTIDE CYCLOTRANSFERASE"/>
    <property type="match status" value="1"/>
</dbReference>
<accession>A0AA37T5I2</accession>
<proteinExistence type="predicted"/>
<sequence length="300" mass="34999">MLNPFHSLTLSNYHQVMHRFLCVLLLTFTTYPSLAQEGLAQEGLAQEELAQERLAQERLTQERQSHESTNPPLKQLSYKVLDRQPHDRSLFTQGFLVDGPWIYESSGRYGQSKLARYKEADSSSFYAMKLPSRVFAEGMTLFDDHFYVLTWQSRKGYVYDRNWILKRTFHYEGEGWGLTHSDSHLIMSDGSNQLRFLNPKSLIVEQTLTVTGDDQNWDNLNELEFHDGLIWANRWQHNHIIAIDAKTGKVKGILDLTDLHQTRPGKRRERVLNGIAWSDARQGFWVTGKLWPTRYLIQIQ</sequence>
<evidence type="ECO:0000313" key="2">
    <source>
        <dbReference type="Proteomes" id="UP001156870"/>
    </source>
</evidence>
<organism evidence="1 2">
    <name type="scientific">Marinibactrum halimedae</name>
    <dbReference type="NCBI Taxonomy" id="1444977"/>
    <lineage>
        <taxon>Bacteria</taxon>
        <taxon>Pseudomonadati</taxon>
        <taxon>Pseudomonadota</taxon>
        <taxon>Gammaproteobacteria</taxon>
        <taxon>Cellvibrionales</taxon>
        <taxon>Cellvibrionaceae</taxon>
        <taxon>Marinibactrum</taxon>
    </lineage>
</organism>
<dbReference type="SUPFAM" id="SSF50969">
    <property type="entry name" value="YVTN repeat-like/Quinoprotein amine dehydrogenase"/>
    <property type="match status" value="1"/>
</dbReference>
<dbReference type="InterPro" id="IPR007788">
    <property type="entry name" value="QCT"/>
</dbReference>
<dbReference type="EMBL" id="BSPD01000085">
    <property type="protein sequence ID" value="GLS27653.1"/>
    <property type="molecule type" value="Genomic_DNA"/>
</dbReference>
<evidence type="ECO:0000313" key="1">
    <source>
        <dbReference type="EMBL" id="GLS27653.1"/>
    </source>
</evidence>